<comment type="caution">
    <text evidence="1">The sequence shown here is derived from an EMBL/GenBank/DDBJ whole genome shotgun (WGS) entry which is preliminary data.</text>
</comment>
<evidence type="ECO:0000313" key="1">
    <source>
        <dbReference type="EMBL" id="GJT63376.1"/>
    </source>
</evidence>
<accession>A0ABQ5FJC6</accession>
<reference evidence="1" key="1">
    <citation type="journal article" date="2022" name="Int. J. Mol. Sci.">
        <title>Draft Genome of Tanacetum Coccineum: Genomic Comparison of Closely Related Tanacetum-Family Plants.</title>
        <authorList>
            <person name="Yamashiro T."/>
            <person name="Shiraishi A."/>
            <person name="Nakayama K."/>
            <person name="Satake H."/>
        </authorList>
    </citation>
    <scope>NUCLEOTIDE SEQUENCE</scope>
</reference>
<keyword evidence="2" id="KW-1185">Reference proteome</keyword>
<protein>
    <submittedName>
        <fullName evidence="1">Uncharacterized protein</fullName>
    </submittedName>
</protein>
<reference evidence="1" key="2">
    <citation type="submission" date="2022-01" db="EMBL/GenBank/DDBJ databases">
        <authorList>
            <person name="Yamashiro T."/>
            <person name="Shiraishi A."/>
            <person name="Satake H."/>
            <person name="Nakayama K."/>
        </authorList>
    </citation>
    <scope>NUCLEOTIDE SEQUENCE</scope>
</reference>
<dbReference type="EMBL" id="BQNB010017456">
    <property type="protein sequence ID" value="GJT63376.1"/>
    <property type="molecule type" value="Genomic_DNA"/>
</dbReference>
<proteinExistence type="predicted"/>
<gene>
    <name evidence="1" type="ORF">Tco_1006909</name>
</gene>
<name>A0ABQ5FJC6_9ASTR</name>
<evidence type="ECO:0000313" key="2">
    <source>
        <dbReference type="Proteomes" id="UP001151760"/>
    </source>
</evidence>
<sequence>MNVEALQTKYPIIDWEIYTEGARKYRKIIRVGNHTKVYQFFDDMLKTFDREDLVKLWSDELWKLQKHIHDITWILYDTCGVHHVSTKDGVDIYMVVKREYPLSRGVLTQMLVAKLLVEQDNEMSRELLRNIFMQVERPKR</sequence>
<organism evidence="1 2">
    <name type="scientific">Tanacetum coccineum</name>
    <dbReference type="NCBI Taxonomy" id="301880"/>
    <lineage>
        <taxon>Eukaryota</taxon>
        <taxon>Viridiplantae</taxon>
        <taxon>Streptophyta</taxon>
        <taxon>Embryophyta</taxon>
        <taxon>Tracheophyta</taxon>
        <taxon>Spermatophyta</taxon>
        <taxon>Magnoliopsida</taxon>
        <taxon>eudicotyledons</taxon>
        <taxon>Gunneridae</taxon>
        <taxon>Pentapetalae</taxon>
        <taxon>asterids</taxon>
        <taxon>campanulids</taxon>
        <taxon>Asterales</taxon>
        <taxon>Asteraceae</taxon>
        <taxon>Asteroideae</taxon>
        <taxon>Anthemideae</taxon>
        <taxon>Anthemidinae</taxon>
        <taxon>Tanacetum</taxon>
    </lineage>
</organism>
<dbReference type="Proteomes" id="UP001151760">
    <property type="component" value="Unassembled WGS sequence"/>
</dbReference>